<name>A0A8J5T9M0_ZIZPA</name>
<gene>
    <name evidence="2" type="ORF">GUJ93_ZPchr0010g9783</name>
</gene>
<feature type="region of interest" description="Disordered" evidence="1">
    <location>
        <begin position="18"/>
        <end position="68"/>
    </location>
</feature>
<comment type="caution">
    <text evidence="2">The sequence shown here is derived from an EMBL/GenBank/DDBJ whole genome shotgun (WGS) entry which is preliminary data.</text>
</comment>
<evidence type="ECO:0000256" key="1">
    <source>
        <dbReference type="SAM" id="MobiDB-lite"/>
    </source>
</evidence>
<keyword evidence="3" id="KW-1185">Reference proteome</keyword>
<reference evidence="2" key="2">
    <citation type="submission" date="2021-02" db="EMBL/GenBank/DDBJ databases">
        <authorList>
            <person name="Kimball J.A."/>
            <person name="Haas M.W."/>
            <person name="Macchietto M."/>
            <person name="Kono T."/>
            <person name="Duquette J."/>
            <person name="Shao M."/>
        </authorList>
    </citation>
    <scope>NUCLEOTIDE SEQUENCE</scope>
    <source>
        <tissue evidence="2">Fresh leaf tissue</tissue>
    </source>
</reference>
<evidence type="ECO:0000313" key="3">
    <source>
        <dbReference type="Proteomes" id="UP000729402"/>
    </source>
</evidence>
<dbReference type="EMBL" id="JAAALK010000082">
    <property type="protein sequence ID" value="KAG8084012.1"/>
    <property type="molecule type" value="Genomic_DNA"/>
</dbReference>
<reference evidence="2" key="1">
    <citation type="journal article" date="2021" name="bioRxiv">
        <title>Whole Genome Assembly and Annotation of Northern Wild Rice, Zizania palustris L., Supports a Whole Genome Duplication in the Zizania Genus.</title>
        <authorList>
            <person name="Haas M."/>
            <person name="Kono T."/>
            <person name="Macchietto M."/>
            <person name="Millas R."/>
            <person name="McGilp L."/>
            <person name="Shao M."/>
            <person name="Duquette J."/>
            <person name="Hirsch C.N."/>
            <person name="Kimball J."/>
        </authorList>
    </citation>
    <scope>NUCLEOTIDE SEQUENCE</scope>
    <source>
        <tissue evidence="2">Fresh leaf tissue</tissue>
    </source>
</reference>
<dbReference type="Proteomes" id="UP000729402">
    <property type="component" value="Unassembled WGS sequence"/>
</dbReference>
<accession>A0A8J5T9M0</accession>
<protein>
    <submittedName>
        <fullName evidence="2">Uncharacterized protein</fullName>
    </submittedName>
</protein>
<sequence length="68" mass="7844">MNKPNESGDMITIAEQFLNTEDAEQEHMHSNTQKSSKDKKKNKDHHCSSWPKSKKRKGKEVMVSNKNS</sequence>
<organism evidence="2 3">
    <name type="scientific">Zizania palustris</name>
    <name type="common">Northern wild rice</name>
    <dbReference type="NCBI Taxonomy" id="103762"/>
    <lineage>
        <taxon>Eukaryota</taxon>
        <taxon>Viridiplantae</taxon>
        <taxon>Streptophyta</taxon>
        <taxon>Embryophyta</taxon>
        <taxon>Tracheophyta</taxon>
        <taxon>Spermatophyta</taxon>
        <taxon>Magnoliopsida</taxon>
        <taxon>Liliopsida</taxon>
        <taxon>Poales</taxon>
        <taxon>Poaceae</taxon>
        <taxon>BOP clade</taxon>
        <taxon>Oryzoideae</taxon>
        <taxon>Oryzeae</taxon>
        <taxon>Zizaniinae</taxon>
        <taxon>Zizania</taxon>
    </lineage>
</organism>
<dbReference type="AlphaFoldDB" id="A0A8J5T9M0"/>
<proteinExistence type="predicted"/>
<evidence type="ECO:0000313" key="2">
    <source>
        <dbReference type="EMBL" id="KAG8084012.1"/>
    </source>
</evidence>